<evidence type="ECO:0000256" key="1">
    <source>
        <dbReference type="SAM" id="SignalP"/>
    </source>
</evidence>
<organism evidence="3">
    <name type="scientific">Lens culinaris</name>
    <name type="common">Lentil</name>
    <name type="synonym">Cicer lens</name>
    <dbReference type="NCBI Taxonomy" id="3864"/>
    <lineage>
        <taxon>Eukaryota</taxon>
        <taxon>Viridiplantae</taxon>
        <taxon>Streptophyta</taxon>
        <taxon>Embryophyta</taxon>
        <taxon>Tracheophyta</taxon>
        <taxon>Spermatophyta</taxon>
        <taxon>Magnoliopsida</taxon>
        <taxon>eudicotyledons</taxon>
        <taxon>Gunneridae</taxon>
        <taxon>Pentapetalae</taxon>
        <taxon>rosids</taxon>
        <taxon>fabids</taxon>
        <taxon>Fabales</taxon>
        <taxon>Fabaceae</taxon>
        <taxon>Papilionoideae</taxon>
        <taxon>50 kb inversion clade</taxon>
        <taxon>NPAAA clade</taxon>
        <taxon>Hologalegina</taxon>
        <taxon>IRL clade</taxon>
        <taxon>Fabeae</taxon>
        <taxon>Lens</taxon>
    </lineage>
</organism>
<evidence type="ECO:0000313" key="3">
    <source>
        <dbReference type="EMBL" id="QQO74672.1"/>
    </source>
</evidence>
<proteinExistence type="evidence at transcript level"/>
<keyword evidence="1" id="KW-0732">Signal</keyword>
<accession>A0A7T8DV81</accession>
<evidence type="ECO:0000259" key="2">
    <source>
        <dbReference type="Pfam" id="PF07127"/>
    </source>
</evidence>
<feature type="signal peptide" evidence="1">
    <location>
        <begin position="1"/>
        <end position="26"/>
    </location>
</feature>
<feature type="chain" id="PRO_5030775139" evidence="1">
    <location>
        <begin position="27"/>
        <end position="65"/>
    </location>
</feature>
<dbReference type="InterPro" id="IPR009810">
    <property type="entry name" value="Nodulin_late_dom"/>
</dbReference>
<feature type="domain" description="Late nodulin" evidence="2">
    <location>
        <begin position="1"/>
        <end position="60"/>
    </location>
</feature>
<reference evidence="3" key="1">
    <citation type="journal article" date="2020" name="Mol. Cell">
        <title>Proteome analysis reveals a significant host-specific response in Rhizobium leguminosarum bv viciae endosymbiotic cells.</title>
        <authorList>
            <person name="Duran D."/>
            <person name="Albareda M."/>
            <person name="Marina A."/>
            <person name="Garcia C."/>
            <person name="Ruiz-Argueso T."/>
            <person name="Palacios J."/>
        </authorList>
    </citation>
    <scope>NUCLEOTIDE SEQUENCE</scope>
    <source>
        <tissue evidence="3">Root nodules</tissue>
    </source>
</reference>
<sequence>MAKIFKFIYPIILFFFLLLISNKASAAVIPCKIDEDCPQTKIVNLNLNTYFYRCIKNLCTFVKDT</sequence>
<name>A0A7T8DV81_LENCU</name>
<dbReference type="AlphaFoldDB" id="A0A7T8DV81"/>
<protein>
    <submittedName>
        <fullName evidence="3">Nodule-specific cysteine-rich peptide L04</fullName>
    </submittedName>
</protein>
<dbReference type="Pfam" id="PF07127">
    <property type="entry name" value="Nodulin_late"/>
    <property type="match status" value="1"/>
</dbReference>
<dbReference type="GO" id="GO:0046872">
    <property type="term" value="F:metal ion binding"/>
    <property type="evidence" value="ECO:0007669"/>
    <property type="project" value="InterPro"/>
</dbReference>
<dbReference type="EMBL" id="MT371154">
    <property type="protein sequence ID" value="QQO74672.1"/>
    <property type="molecule type" value="mRNA"/>
</dbReference>